<reference evidence="1 2" key="1">
    <citation type="journal article" date="2015" name="Nature">
        <title>rRNA introns, odd ribosomes, and small enigmatic genomes across a large radiation of phyla.</title>
        <authorList>
            <person name="Brown C.T."/>
            <person name="Hug L.A."/>
            <person name="Thomas B.C."/>
            <person name="Sharon I."/>
            <person name="Castelle C.J."/>
            <person name="Singh A."/>
            <person name="Wilkins M.J."/>
            <person name="Williams K.H."/>
            <person name="Banfield J.F."/>
        </authorList>
    </citation>
    <scope>NUCLEOTIDE SEQUENCE [LARGE SCALE GENOMIC DNA]</scope>
</reference>
<proteinExistence type="predicted"/>
<dbReference type="AlphaFoldDB" id="A0A0G2AJF4"/>
<organism evidence="1 2">
    <name type="scientific">Candidatus Uhrbacteria bacterium GW2011_GWA2_52_8d</name>
    <dbReference type="NCBI Taxonomy" id="1618979"/>
    <lineage>
        <taxon>Bacteria</taxon>
        <taxon>Candidatus Uhriibacteriota</taxon>
    </lineage>
</organism>
<dbReference type="PATRIC" id="fig|1618979.3.peg.335"/>
<protein>
    <submittedName>
        <fullName evidence="1">Uncharacterized protein</fullName>
    </submittedName>
</protein>
<accession>A0A0G2AJF4</accession>
<gene>
    <name evidence="1" type="ORF">UY76_C0019G0024</name>
</gene>
<dbReference type="Proteomes" id="UP000034054">
    <property type="component" value="Unassembled WGS sequence"/>
</dbReference>
<comment type="caution">
    <text evidence="1">The sequence shown here is derived from an EMBL/GenBank/DDBJ whole genome shotgun (WGS) entry which is preliminary data.</text>
</comment>
<evidence type="ECO:0000313" key="2">
    <source>
        <dbReference type="Proteomes" id="UP000034054"/>
    </source>
</evidence>
<evidence type="ECO:0000313" key="1">
    <source>
        <dbReference type="EMBL" id="KKW32714.1"/>
    </source>
</evidence>
<name>A0A0G2AJF4_9BACT</name>
<dbReference type="EMBL" id="LCRH01000019">
    <property type="protein sequence ID" value="KKW32714.1"/>
    <property type="molecule type" value="Genomic_DNA"/>
</dbReference>
<sequence>MLAIVFIISILALADEPPATNAIDQAKATRDANTARYRRNLVTERQIIQDRLDAAMDECEAARDTSLLALTNLTTVESELSVSPVADETSSHELASANKAYRVTLVNLRTLYGAQIQDAKTHALRAGTILTAAYAEVEAIFGADTVSRTKIWLPKEFLVCFPDQVKQEEARAPDAP</sequence>